<evidence type="ECO:0000313" key="3">
    <source>
        <dbReference type="Proteomes" id="UP000076842"/>
    </source>
</evidence>
<dbReference type="EMBL" id="KV424455">
    <property type="protein sequence ID" value="KZT44650.1"/>
    <property type="molecule type" value="Genomic_DNA"/>
</dbReference>
<evidence type="ECO:0000313" key="2">
    <source>
        <dbReference type="EMBL" id="KZT44650.1"/>
    </source>
</evidence>
<keyword evidence="3" id="KW-1185">Reference proteome</keyword>
<dbReference type="Proteomes" id="UP000076842">
    <property type="component" value="Unassembled WGS sequence"/>
</dbReference>
<evidence type="ECO:0000256" key="1">
    <source>
        <dbReference type="SAM" id="MobiDB-lite"/>
    </source>
</evidence>
<accession>A0A166JEL2</accession>
<reference evidence="2 3" key="1">
    <citation type="journal article" date="2016" name="Mol. Biol. Evol.">
        <title>Comparative Genomics of Early-Diverging Mushroom-Forming Fungi Provides Insights into the Origins of Lignocellulose Decay Capabilities.</title>
        <authorList>
            <person name="Nagy L.G."/>
            <person name="Riley R."/>
            <person name="Tritt A."/>
            <person name="Adam C."/>
            <person name="Daum C."/>
            <person name="Floudas D."/>
            <person name="Sun H."/>
            <person name="Yadav J.S."/>
            <person name="Pangilinan J."/>
            <person name="Larsson K.H."/>
            <person name="Matsuura K."/>
            <person name="Barry K."/>
            <person name="Labutti K."/>
            <person name="Kuo R."/>
            <person name="Ohm R.A."/>
            <person name="Bhattacharya S.S."/>
            <person name="Shirouzu T."/>
            <person name="Yoshinaga Y."/>
            <person name="Martin F.M."/>
            <person name="Grigoriev I.V."/>
            <person name="Hibbett D.S."/>
        </authorList>
    </citation>
    <scope>NUCLEOTIDE SEQUENCE [LARGE SCALE GENOMIC DNA]</scope>
    <source>
        <strain evidence="2 3">HHB12733</strain>
    </source>
</reference>
<dbReference type="AlphaFoldDB" id="A0A166JEL2"/>
<name>A0A166JEL2_9BASI</name>
<feature type="region of interest" description="Disordered" evidence="1">
    <location>
        <begin position="141"/>
        <end position="167"/>
    </location>
</feature>
<feature type="non-terminal residue" evidence="2">
    <location>
        <position position="167"/>
    </location>
</feature>
<evidence type="ECO:0008006" key="4">
    <source>
        <dbReference type="Google" id="ProtNLM"/>
    </source>
</evidence>
<sequence length="167" mass="17651">MSNTPSQLGPEQADAAETALSATEEHSPVTQDEERACAVDASQERRVQAIIGTADPITVPMGHSRRPPQFSTPAQRAAHTQILAEADVNPAPGLSSYKPLGHPENADPTPNVILQVATSEVILISGHHRFAALQRSFTESGDLSTSSADKHSNVPVQGNANGSHEKH</sequence>
<feature type="compositionally biased region" description="Polar residues" evidence="1">
    <location>
        <begin position="154"/>
        <end position="167"/>
    </location>
</feature>
<feature type="compositionally biased region" description="Basic and acidic residues" evidence="1">
    <location>
        <begin position="23"/>
        <end position="47"/>
    </location>
</feature>
<organism evidence="2 3">
    <name type="scientific">Calocera cornea HHB12733</name>
    <dbReference type="NCBI Taxonomy" id="1353952"/>
    <lineage>
        <taxon>Eukaryota</taxon>
        <taxon>Fungi</taxon>
        <taxon>Dikarya</taxon>
        <taxon>Basidiomycota</taxon>
        <taxon>Agaricomycotina</taxon>
        <taxon>Dacrymycetes</taxon>
        <taxon>Dacrymycetales</taxon>
        <taxon>Dacrymycetaceae</taxon>
        <taxon>Calocera</taxon>
    </lineage>
</organism>
<protein>
    <recommendedName>
        <fullName evidence="4">ParB/Sulfiredoxin domain-containing protein</fullName>
    </recommendedName>
</protein>
<dbReference type="InParanoid" id="A0A166JEL2"/>
<gene>
    <name evidence="2" type="ORF">CALCODRAFT_542270</name>
</gene>
<proteinExistence type="predicted"/>
<feature type="region of interest" description="Disordered" evidence="1">
    <location>
        <begin position="1"/>
        <end position="78"/>
    </location>
</feature>